<keyword evidence="3" id="KW-1185">Reference proteome</keyword>
<dbReference type="EMBL" id="CP042201">
    <property type="protein sequence ID" value="QDS77138.1"/>
    <property type="molecule type" value="Genomic_DNA"/>
</dbReference>
<keyword evidence="1" id="KW-1133">Transmembrane helix</keyword>
<dbReference type="OrthoDB" id="5376804at2759"/>
<dbReference type="AlphaFoldDB" id="A0A517LNB4"/>
<evidence type="ECO:0000313" key="3">
    <source>
        <dbReference type="Proteomes" id="UP000316270"/>
    </source>
</evidence>
<accession>A0A517LNB4</accession>
<dbReference type="PANTHER" id="PTHR35394:SF5">
    <property type="entry name" value="DUF3176 DOMAIN-CONTAINING PROTEIN"/>
    <property type="match status" value="1"/>
</dbReference>
<dbReference type="STRING" id="50376.A0A517LNB4"/>
<dbReference type="InterPro" id="IPR021514">
    <property type="entry name" value="DUF3176"/>
</dbReference>
<protein>
    <submittedName>
        <fullName evidence="2">Uncharacterized protein</fullName>
    </submittedName>
</protein>
<proteinExistence type="predicted"/>
<evidence type="ECO:0000256" key="1">
    <source>
        <dbReference type="SAM" id="Phobius"/>
    </source>
</evidence>
<keyword evidence="1" id="KW-0472">Membrane</keyword>
<keyword evidence="1" id="KW-0812">Transmembrane</keyword>
<name>A0A517LNB4_9PEZI</name>
<dbReference type="PANTHER" id="PTHR35394">
    <property type="entry name" value="DUF3176 DOMAIN-CONTAINING PROTEIN"/>
    <property type="match status" value="1"/>
</dbReference>
<reference evidence="2 3" key="1">
    <citation type="submission" date="2019-07" db="EMBL/GenBank/DDBJ databases">
        <title>Finished genome of Venturia effusa.</title>
        <authorList>
            <person name="Young C.A."/>
            <person name="Cox M.P."/>
            <person name="Ganley A.R.D."/>
            <person name="David W.J."/>
        </authorList>
    </citation>
    <scope>NUCLEOTIDE SEQUENCE [LARGE SCALE GENOMIC DNA]</scope>
    <source>
        <strain evidence="3">albino</strain>
    </source>
</reference>
<dbReference type="Pfam" id="PF11374">
    <property type="entry name" value="DUF3176"/>
    <property type="match status" value="1"/>
</dbReference>
<gene>
    <name evidence="2" type="ORF">FKW77_001201</name>
</gene>
<organism evidence="2 3">
    <name type="scientific">Venturia effusa</name>
    <dbReference type="NCBI Taxonomy" id="50376"/>
    <lineage>
        <taxon>Eukaryota</taxon>
        <taxon>Fungi</taxon>
        <taxon>Dikarya</taxon>
        <taxon>Ascomycota</taxon>
        <taxon>Pezizomycotina</taxon>
        <taxon>Dothideomycetes</taxon>
        <taxon>Pleosporomycetidae</taxon>
        <taxon>Venturiales</taxon>
        <taxon>Venturiaceae</taxon>
        <taxon>Venturia</taxon>
    </lineage>
</organism>
<dbReference type="Proteomes" id="UP000316270">
    <property type="component" value="Chromosome 17"/>
</dbReference>
<evidence type="ECO:0000313" key="2">
    <source>
        <dbReference type="EMBL" id="QDS77138.1"/>
    </source>
</evidence>
<sequence length="528" mass="58054">MILPVGSALAQLQWSWFKTEQQLADMETFADATRGPFGSMILLSKMTQGRFWHFASIGAIITVLSLPLESVVIHALSVPMRGSRLPELEVNQNFIGVYRTNLYEWSLPVSHNASSGDRIPPPSITAAINLGIAQAASYGDWWGASMQTLAPNCSTGFCDYNHYQSLGIGHLCGDASPNVAIVDRQYLLPAGHGLETDLTLGLEDGLINTTVSFLYPDSSWSEDPSAVGPLVANVFILTSMLDQPIAIECALFWIVTHYESQTINGYWMEATIPPYMTDTEATSPARQAAIDPHRGQDTIMNAGDNCWINGTQRSTMEQASNPALKEGCAYTITALAQQGLQNWFKSPIHGLVGSLSPNLTASNNFITVLDALFREWRSDWPIRRWKGMSPQEFMLGNLNHTLFIPLTTALTSSIRTLPRGALFGQDTWGQLAEGIMYDSFRFRVLWPIMIFPTVLVVGAAAFAALVAVRARDHLWKKSSLPFVFFGLGRRAGEYVDMVEEAKGIRVRLEMIDGGVKLVEVAGSDVQVV</sequence>
<feature type="transmembrane region" description="Helical" evidence="1">
    <location>
        <begin position="444"/>
        <end position="468"/>
    </location>
</feature>